<name>M3G019_LEPIR</name>
<protein>
    <submittedName>
        <fullName evidence="1">Uncharacterized protein</fullName>
    </submittedName>
</protein>
<dbReference type="AlphaFoldDB" id="M3G019"/>
<reference evidence="1 2" key="1">
    <citation type="submission" date="2013-02" db="EMBL/GenBank/DDBJ databases">
        <authorList>
            <person name="Harkins D.M."/>
            <person name="Durkin A.S."/>
            <person name="Brinkac L.M."/>
            <person name="Haft D.H."/>
            <person name="Selengut J.D."/>
            <person name="Sanka R."/>
            <person name="DePew J."/>
            <person name="Purushe J."/>
            <person name="Tulsiani S.M."/>
            <person name="Graham G.C."/>
            <person name="Burns M.-A."/>
            <person name="Dohnt M.F."/>
            <person name="Smythe L.D."/>
            <person name="McKay D.B."/>
            <person name="Craig S.B."/>
            <person name="Vinetz J.M."/>
            <person name="Sutton G.G."/>
            <person name="Nierman W.C."/>
            <person name="Fouts D.E."/>
        </authorList>
    </citation>
    <scope>NUCLEOTIDE SEQUENCE [LARGE SCALE GENOMIC DNA]</scope>
    <source>
        <strain evidence="1 2">LT2186</strain>
    </source>
</reference>
<dbReference type="BioCyc" id="LINT1001599:G11K9-4070-MONOMER"/>
<comment type="caution">
    <text evidence="1">The sequence shown here is derived from an EMBL/GenBank/DDBJ whole genome shotgun (WGS) entry which is preliminary data.</text>
</comment>
<proteinExistence type="predicted"/>
<evidence type="ECO:0000313" key="1">
    <source>
        <dbReference type="EMBL" id="EMG13169.1"/>
    </source>
</evidence>
<dbReference type="EMBL" id="AFME02000032">
    <property type="protein sequence ID" value="EMG13169.1"/>
    <property type="molecule type" value="Genomic_DNA"/>
</dbReference>
<sequence length="66" mass="7832">MARFFLDRVLKKSQILLSSYNKPTPLKKNLFLKTNRVNILLTKIFILPKGHRSERISVETHSKFLY</sequence>
<evidence type="ECO:0000313" key="2">
    <source>
        <dbReference type="Proteomes" id="UP000011776"/>
    </source>
</evidence>
<organism evidence="1 2">
    <name type="scientific">Leptospira interrogans serovar Grippotyphosa str. LT2186</name>
    <dbReference type="NCBI Taxonomy" id="1001599"/>
    <lineage>
        <taxon>Bacteria</taxon>
        <taxon>Pseudomonadati</taxon>
        <taxon>Spirochaetota</taxon>
        <taxon>Spirochaetia</taxon>
        <taxon>Leptospirales</taxon>
        <taxon>Leptospiraceae</taxon>
        <taxon>Leptospira</taxon>
    </lineage>
</organism>
<gene>
    <name evidence="1" type="ORF">LEP1GSC151_5815</name>
</gene>
<dbReference type="Proteomes" id="UP000011776">
    <property type="component" value="Unassembled WGS sequence"/>
</dbReference>
<accession>M3G019</accession>